<evidence type="ECO:0000313" key="2">
    <source>
        <dbReference type="Proteomes" id="UP001596990"/>
    </source>
</evidence>
<name>A0ABW3L082_9BACI</name>
<reference evidence="2" key="1">
    <citation type="journal article" date="2019" name="Int. J. Syst. Evol. Microbiol.">
        <title>The Global Catalogue of Microorganisms (GCM) 10K type strain sequencing project: providing services to taxonomists for standard genome sequencing and annotation.</title>
        <authorList>
            <consortium name="The Broad Institute Genomics Platform"/>
            <consortium name="The Broad Institute Genome Sequencing Center for Infectious Disease"/>
            <person name="Wu L."/>
            <person name="Ma J."/>
        </authorList>
    </citation>
    <scope>NUCLEOTIDE SEQUENCE [LARGE SCALE GENOMIC DNA]</scope>
    <source>
        <strain evidence="2">CCUG 56607</strain>
    </source>
</reference>
<comment type="caution">
    <text evidence="1">The sequence shown here is derived from an EMBL/GenBank/DDBJ whole genome shotgun (WGS) entry which is preliminary data.</text>
</comment>
<proteinExistence type="predicted"/>
<dbReference type="EMBL" id="JBHTKL010000005">
    <property type="protein sequence ID" value="MFD1019501.1"/>
    <property type="molecule type" value="Genomic_DNA"/>
</dbReference>
<dbReference type="PROSITE" id="PS51257">
    <property type="entry name" value="PROKAR_LIPOPROTEIN"/>
    <property type="match status" value="1"/>
</dbReference>
<accession>A0ABW3L082</accession>
<organism evidence="1 2">
    <name type="scientific">Thalassobacillus hwangdonensis</name>
    <dbReference type="NCBI Taxonomy" id="546108"/>
    <lineage>
        <taxon>Bacteria</taxon>
        <taxon>Bacillati</taxon>
        <taxon>Bacillota</taxon>
        <taxon>Bacilli</taxon>
        <taxon>Bacillales</taxon>
        <taxon>Bacillaceae</taxon>
        <taxon>Thalassobacillus</taxon>
    </lineage>
</organism>
<gene>
    <name evidence="1" type="ORF">ACFQ2J_09995</name>
</gene>
<keyword evidence="2" id="KW-1185">Reference proteome</keyword>
<protein>
    <recommendedName>
        <fullName evidence="3">DUF4825 domain-containing protein</fullName>
    </recommendedName>
</protein>
<dbReference type="RefSeq" id="WP_386059494.1">
    <property type="nucleotide sequence ID" value="NZ_JBHTKL010000005.1"/>
</dbReference>
<sequence length="143" mass="16259">MDVSIIKWSPYIKRKIILLMGFFLLLTGCSPDYAILTKEEIENIPSVSSYIDQLDNEKPKYKGYKVFELSDKQQVVVISSGMANKKLNVHKVERTSKDTAITFAQTHMEDDSKSNSYTAVKLDEAVGPIFVYERVHYGGAERD</sequence>
<dbReference type="Proteomes" id="UP001596990">
    <property type="component" value="Unassembled WGS sequence"/>
</dbReference>
<evidence type="ECO:0000313" key="1">
    <source>
        <dbReference type="EMBL" id="MFD1019501.1"/>
    </source>
</evidence>
<evidence type="ECO:0008006" key="3">
    <source>
        <dbReference type="Google" id="ProtNLM"/>
    </source>
</evidence>